<reference evidence="15 16" key="1">
    <citation type="submission" date="2015-12" db="EMBL/GenBank/DDBJ databases">
        <title>The genome of Folsomia candida.</title>
        <authorList>
            <person name="Faddeeva A."/>
            <person name="Derks M.F."/>
            <person name="Anvar Y."/>
            <person name="Smit S."/>
            <person name="Van Straalen N."/>
            <person name="Roelofs D."/>
        </authorList>
    </citation>
    <scope>NUCLEOTIDE SEQUENCE [LARGE SCALE GENOMIC DNA]</scope>
    <source>
        <strain evidence="15 16">VU population</strain>
        <tissue evidence="15">Whole body</tissue>
    </source>
</reference>
<keyword evidence="7 12" id="KW-0472">Membrane</keyword>
<evidence type="ECO:0000259" key="13">
    <source>
        <dbReference type="Pfam" id="PF00060"/>
    </source>
</evidence>
<organism evidence="15 16">
    <name type="scientific">Folsomia candida</name>
    <name type="common">Springtail</name>
    <dbReference type="NCBI Taxonomy" id="158441"/>
    <lineage>
        <taxon>Eukaryota</taxon>
        <taxon>Metazoa</taxon>
        <taxon>Ecdysozoa</taxon>
        <taxon>Arthropoda</taxon>
        <taxon>Hexapoda</taxon>
        <taxon>Collembola</taxon>
        <taxon>Entomobryomorpha</taxon>
        <taxon>Isotomoidea</taxon>
        <taxon>Isotomidae</taxon>
        <taxon>Proisotominae</taxon>
        <taxon>Folsomia</taxon>
    </lineage>
</organism>
<keyword evidence="9" id="KW-0325">Glycoprotein</keyword>
<proteinExistence type="inferred from homology"/>
<evidence type="ECO:0000256" key="8">
    <source>
        <dbReference type="ARBA" id="ARBA00023170"/>
    </source>
</evidence>
<evidence type="ECO:0000259" key="14">
    <source>
        <dbReference type="Pfam" id="PF10613"/>
    </source>
</evidence>
<keyword evidence="11" id="KW-0407">Ion channel</keyword>
<dbReference type="Gene3D" id="1.10.287.70">
    <property type="match status" value="1"/>
</dbReference>
<feature type="domain" description="Ionotropic glutamate receptor C-terminal" evidence="13">
    <location>
        <begin position="98"/>
        <end position="163"/>
    </location>
</feature>
<dbReference type="InterPro" id="IPR001320">
    <property type="entry name" value="Iontro_rcpt_C"/>
</dbReference>
<name>A0A226E3K9_FOLCA</name>
<evidence type="ECO:0000256" key="6">
    <source>
        <dbReference type="ARBA" id="ARBA00023065"/>
    </source>
</evidence>
<evidence type="ECO:0000313" key="15">
    <source>
        <dbReference type="EMBL" id="OXA51858.1"/>
    </source>
</evidence>
<evidence type="ECO:0000256" key="10">
    <source>
        <dbReference type="ARBA" id="ARBA00023286"/>
    </source>
</evidence>
<accession>A0A226E3K9</accession>
<dbReference type="Pfam" id="PF10613">
    <property type="entry name" value="Lig_chan-Glu_bd"/>
    <property type="match status" value="1"/>
</dbReference>
<dbReference type="AlphaFoldDB" id="A0A226E3K9"/>
<feature type="domain" description="Ionotropic glutamate receptor L-glutamate and glycine-binding" evidence="14">
    <location>
        <begin position="42"/>
        <end position="82"/>
    </location>
</feature>
<evidence type="ECO:0000256" key="1">
    <source>
        <dbReference type="ARBA" id="ARBA00004141"/>
    </source>
</evidence>
<dbReference type="STRING" id="158441.A0A226E3K9"/>
<feature type="transmembrane region" description="Helical" evidence="12">
    <location>
        <begin position="99"/>
        <end position="118"/>
    </location>
</feature>
<keyword evidence="3" id="KW-0813">Transport</keyword>
<dbReference type="Gene3D" id="3.40.190.10">
    <property type="entry name" value="Periplasmic binding protein-like II"/>
    <property type="match status" value="1"/>
</dbReference>
<dbReference type="InterPro" id="IPR015683">
    <property type="entry name" value="Ionotropic_Glu_rcpt"/>
</dbReference>
<evidence type="ECO:0000256" key="7">
    <source>
        <dbReference type="ARBA" id="ARBA00023136"/>
    </source>
</evidence>
<sequence length="167" mass="18738">MLKVGEDLVQGPRTDHLNENYSYLSPAPCPRIGVVTDSGWLVVRREAHVGIASLTITAERERVVDFTKPFLNLGISIMIYKPKKPNSGVFGFMSPLSLNTWYCVILAYFGVSGILFAVTRFNERDWIPDIPGRVVHQFSMPNALWFSLAALFQQGSDISPRSKICIF</sequence>
<dbReference type="InterPro" id="IPR019594">
    <property type="entry name" value="Glu/Gly-bd"/>
</dbReference>
<evidence type="ECO:0000256" key="5">
    <source>
        <dbReference type="ARBA" id="ARBA00022989"/>
    </source>
</evidence>
<gene>
    <name evidence="15" type="ORF">Fcan01_13868</name>
</gene>
<comment type="similarity">
    <text evidence="2">Belongs to the glutamate-gated ion channel (TC 1.A.10.1) family.</text>
</comment>
<comment type="subcellular location">
    <subcellularLocation>
        <location evidence="1">Membrane</location>
        <topology evidence="1">Multi-pass membrane protein</topology>
    </subcellularLocation>
</comment>
<dbReference type="GO" id="GO:0015276">
    <property type="term" value="F:ligand-gated monoatomic ion channel activity"/>
    <property type="evidence" value="ECO:0007669"/>
    <property type="project" value="InterPro"/>
</dbReference>
<evidence type="ECO:0000256" key="11">
    <source>
        <dbReference type="ARBA" id="ARBA00023303"/>
    </source>
</evidence>
<keyword evidence="4 12" id="KW-0812">Transmembrane</keyword>
<evidence type="ECO:0000256" key="2">
    <source>
        <dbReference type="ARBA" id="ARBA00008685"/>
    </source>
</evidence>
<dbReference type="GO" id="GO:0016020">
    <property type="term" value="C:membrane"/>
    <property type="evidence" value="ECO:0007669"/>
    <property type="project" value="UniProtKB-SubCell"/>
</dbReference>
<evidence type="ECO:0000256" key="9">
    <source>
        <dbReference type="ARBA" id="ARBA00023180"/>
    </source>
</evidence>
<protein>
    <submittedName>
        <fullName evidence="15">Glutamate receptor</fullName>
    </submittedName>
</protein>
<dbReference type="Proteomes" id="UP000198287">
    <property type="component" value="Unassembled WGS sequence"/>
</dbReference>
<evidence type="ECO:0000256" key="12">
    <source>
        <dbReference type="SAM" id="Phobius"/>
    </source>
</evidence>
<keyword evidence="8 15" id="KW-0675">Receptor</keyword>
<keyword evidence="16" id="KW-1185">Reference proteome</keyword>
<dbReference type="SUPFAM" id="SSF53850">
    <property type="entry name" value="Periplasmic binding protein-like II"/>
    <property type="match status" value="1"/>
</dbReference>
<keyword evidence="6" id="KW-0406">Ion transport</keyword>
<dbReference type="EMBL" id="LNIX01000007">
    <property type="protein sequence ID" value="OXA51858.1"/>
    <property type="molecule type" value="Genomic_DNA"/>
</dbReference>
<dbReference type="OrthoDB" id="5984008at2759"/>
<evidence type="ECO:0000256" key="4">
    <source>
        <dbReference type="ARBA" id="ARBA00022692"/>
    </source>
</evidence>
<comment type="caution">
    <text evidence="15">The sequence shown here is derived from an EMBL/GenBank/DDBJ whole genome shotgun (WGS) entry which is preliminary data.</text>
</comment>
<keyword evidence="5 12" id="KW-1133">Transmembrane helix</keyword>
<evidence type="ECO:0000313" key="16">
    <source>
        <dbReference type="Proteomes" id="UP000198287"/>
    </source>
</evidence>
<keyword evidence="10" id="KW-1071">Ligand-gated ion channel</keyword>
<evidence type="ECO:0000256" key="3">
    <source>
        <dbReference type="ARBA" id="ARBA00022448"/>
    </source>
</evidence>
<dbReference type="Pfam" id="PF00060">
    <property type="entry name" value="Lig_chan"/>
    <property type="match status" value="1"/>
</dbReference>
<dbReference type="PANTHER" id="PTHR18966">
    <property type="entry name" value="IONOTROPIC GLUTAMATE RECEPTOR"/>
    <property type="match status" value="1"/>
</dbReference>